<dbReference type="AlphaFoldDB" id="A0A8T0J5A3"/>
<dbReference type="PROSITE" id="PS00109">
    <property type="entry name" value="PROTEIN_KINASE_TYR"/>
    <property type="match status" value="1"/>
</dbReference>
<comment type="caution">
    <text evidence="3">The sequence shown here is derived from an EMBL/GenBank/DDBJ whole genome shotgun (WGS) entry which is preliminary data.</text>
</comment>
<dbReference type="PANTHER" id="PTHR37171">
    <property type="entry name" value="SERINE/THREONINE-PROTEIN KINASE YRZF-RELATED"/>
    <property type="match status" value="1"/>
</dbReference>
<dbReference type="InterPro" id="IPR008266">
    <property type="entry name" value="Tyr_kinase_AS"/>
</dbReference>
<dbReference type="Gene3D" id="1.10.510.10">
    <property type="entry name" value="Transferase(Phosphotransferase) domain 1"/>
    <property type="match status" value="1"/>
</dbReference>
<dbReference type="InterPro" id="IPR052396">
    <property type="entry name" value="Meiotic_Drive_Suppr_Kinase"/>
</dbReference>
<organism evidence="3 4">
    <name type="scientific">Ceratodon purpureus</name>
    <name type="common">Fire moss</name>
    <name type="synonym">Dicranum purpureum</name>
    <dbReference type="NCBI Taxonomy" id="3225"/>
    <lineage>
        <taxon>Eukaryota</taxon>
        <taxon>Viridiplantae</taxon>
        <taxon>Streptophyta</taxon>
        <taxon>Embryophyta</taxon>
        <taxon>Bryophyta</taxon>
        <taxon>Bryophytina</taxon>
        <taxon>Bryopsida</taxon>
        <taxon>Dicranidae</taxon>
        <taxon>Pseudoditrichales</taxon>
        <taxon>Ditrichaceae</taxon>
        <taxon>Ceratodon</taxon>
    </lineage>
</organism>
<sequence length="518" mass="56537">MGSAVPTYLTKRQWLQQTLPGVIGDFGPTPGRRGGDHSPFQVAPWDVSGIVDEFVGKFDDSSPDQAPFPTDVLGDDEESEATASSNFLVVLRLVGRLLGHKLLVRPNAQSRTPPRPNVDASQRAVMLASPSVQHADYGVSVDGRQFLVVEMKRPAVFRRSANSAIPNLCSALLEDSRRPSSTATAVSVEPVFQLYRYIQLYRYMKNMKLGYGIISSFDLTFLVQRGGDDGETFFISEGIPSTSPRFLGAVAYMVDKAIKEPKDFKSPDMKHAQGGSSQAFVLGSSQSQGSQGGSEGREGKERSPHQRLHGMRTRSSGACDFLETPAERLHLEPHHFAEGWSGRIVRGTYEGQRIVVKLAPTGSDRAEALLTEVVAYHKLKEFWGKYVPKLVSYGTTAGGKVVYIATEEIDGREIGMGTLSPQVVKEIFDALAVVHGSGILHGDIRPSNILVVKGRQAGVRLLDFGFACPITSSEDCMRERDQLECLLNEFTCSDVGVTRQSQLGEIVAVCDSQGRRAI</sequence>
<dbReference type="SUPFAM" id="SSF56112">
    <property type="entry name" value="Protein kinase-like (PK-like)"/>
    <property type="match status" value="1"/>
</dbReference>
<evidence type="ECO:0000313" key="4">
    <source>
        <dbReference type="Proteomes" id="UP000822688"/>
    </source>
</evidence>
<protein>
    <recommendedName>
        <fullName evidence="2">Protein kinase domain-containing protein</fullName>
    </recommendedName>
</protein>
<reference evidence="3" key="1">
    <citation type="submission" date="2020-06" db="EMBL/GenBank/DDBJ databases">
        <title>WGS assembly of Ceratodon purpureus strain R40.</title>
        <authorList>
            <person name="Carey S.B."/>
            <person name="Jenkins J."/>
            <person name="Shu S."/>
            <person name="Lovell J.T."/>
            <person name="Sreedasyam A."/>
            <person name="Maumus F."/>
            <person name="Tiley G.P."/>
            <person name="Fernandez-Pozo N."/>
            <person name="Barry K."/>
            <person name="Chen C."/>
            <person name="Wang M."/>
            <person name="Lipzen A."/>
            <person name="Daum C."/>
            <person name="Saski C.A."/>
            <person name="Payton A.C."/>
            <person name="Mcbreen J.C."/>
            <person name="Conrad R.E."/>
            <person name="Kollar L.M."/>
            <person name="Olsson S."/>
            <person name="Huttunen S."/>
            <person name="Landis J.B."/>
            <person name="Wickett N.J."/>
            <person name="Johnson M.G."/>
            <person name="Rensing S.A."/>
            <person name="Grimwood J."/>
            <person name="Schmutz J."/>
            <person name="Mcdaniel S.F."/>
        </authorList>
    </citation>
    <scope>NUCLEOTIDE SEQUENCE</scope>
    <source>
        <strain evidence="3">R40</strain>
    </source>
</reference>
<accession>A0A8T0J5A3</accession>
<evidence type="ECO:0000259" key="2">
    <source>
        <dbReference type="PROSITE" id="PS50011"/>
    </source>
</evidence>
<dbReference type="InterPro" id="IPR011009">
    <property type="entry name" value="Kinase-like_dom_sf"/>
</dbReference>
<proteinExistence type="predicted"/>
<name>A0A8T0J5A3_CERPU</name>
<dbReference type="InterPro" id="IPR000719">
    <property type="entry name" value="Prot_kinase_dom"/>
</dbReference>
<dbReference type="Proteomes" id="UP000822688">
    <property type="component" value="Chromosome 1"/>
</dbReference>
<evidence type="ECO:0000256" key="1">
    <source>
        <dbReference type="SAM" id="MobiDB-lite"/>
    </source>
</evidence>
<dbReference type="GO" id="GO:0004672">
    <property type="term" value="F:protein kinase activity"/>
    <property type="evidence" value="ECO:0007669"/>
    <property type="project" value="InterPro"/>
</dbReference>
<evidence type="ECO:0000313" key="3">
    <source>
        <dbReference type="EMBL" id="KAG0591100.1"/>
    </source>
</evidence>
<keyword evidence="4" id="KW-1185">Reference proteome</keyword>
<feature type="domain" description="Protein kinase" evidence="2">
    <location>
        <begin position="330"/>
        <end position="518"/>
    </location>
</feature>
<feature type="region of interest" description="Disordered" evidence="1">
    <location>
        <begin position="263"/>
        <end position="314"/>
    </location>
</feature>
<feature type="compositionally biased region" description="Basic and acidic residues" evidence="1">
    <location>
        <begin position="295"/>
        <end position="304"/>
    </location>
</feature>
<dbReference type="PROSITE" id="PS50011">
    <property type="entry name" value="PROTEIN_KINASE_DOM"/>
    <property type="match status" value="1"/>
</dbReference>
<dbReference type="EMBL" id="CM026421">
    <property type="protein sequence ID" value="KAG0591100.1"/>
    <property type="molecule type" value="Genomic_DNA"/>
</dbReference>
<dbReference type="Pfam" id="PF00069">
    <property type="entry name" value="Pkinase"/>
    <property type="match status" value="1"/>
</dbReference>
<gene>
    <name evidence="3" type="ORF">KC19_1G149300</name>
</gene>
<dbReference type="GO" id="GO:0005524">
    <property type="term" value="F:ATP binding"/>
    <property type="evidence" value="ECO:0007669"/>
    <property type="project" value="InterPro"/>
</dbReference>
<dbReference type="PANTHER" id="PTHR37171:SF1">
    <property type="entry name" value="SERINE_THREONINE-PROTEIN KINASE YRZF-RELATED"/>
    <property type="match status" value="1"/>
</dbReference>